<dbReference type="PANTHER" id="PTHR47901:SF3">
    <property type="entry name" value="CASPASE-1"/>
    <property type="match status" value="1"/>
</dbReference>
<dbReference type="SMART" id="SM00115">
    <property type="entry name" value="CASc"/>
    <property type="match status" value="1"/>
</dbReference>
<dbReference type="InterPro" id="IPR029030">
    <property type="entry name" value="Caspase-like_dom_sf"/>
</dbReference>
<dbReference type="InterPro" id="IPR011029">
    <property type="entry name" value="DEATH-like_dom_sf"/>
</dbReference>
<dbReference type="GO" id="GO:0050727">
    <property type="term" value="P:regulation of inflammatory response"/>
    <property type="evidence" value="ECO:0007669"/>
    <property type="project" value="TreeGrafter"/>
</dbReference>
<reference evidence="11" key="1">
    <citation type="submission" date="2019-03" db="EMBL/GenBank/DDBJ databases">
        <title>Genome sequencing and reference-guided assembly of Black Bengal Goat (Capra hircus).</title>
        <authorList>
            <person name="Siddiki A.Z."/>
            <person name="Baten A."/>
            <person name="Billah M."/>
            <person name="Alam M.A.U."/>
            <person name="Shawrob K.S.M."/>
            <person name="Saha S."/>
            <person name="Chowdhury M."/>
            <person name="Rahman A.H."/>
            <person name="Stear M."/>
            <person name="Miah G."/>
            <person name="Das G.B."/>
            <person name="Hossain M.M."/>
            <person name="Kumkum M."/>
            <person name="Islam M.S."/>
            <person name="Mollah A.M."/>
            <person name="Ahsan A."/>
            <person name="Tusar F."/>
            <person name="Khan M.K.I."/>
        </authorList>
    </citation>
    <scope>NUCLEOTIDE SEQUENCE [LARGE SCALE GENOMIC DNA]</scope>
</reference>
<proteinExistence type="inferred from homology"/>
<dbReference type="Pfam" id="PF00619">
    <property type="entry name" value="CARD"/>
    <property type="match status" value="1"/>
</dbReference>
<evidence type="ECO:0000256" key="4">
    <source>
        <dbReference type="ARBA" id="ARBA00022807"/>
    </source>
</evidence>
<accession>A0A8C2RPI0</accession>
<dbReference type="Gene3D" id="1.10.533.10">
    <property type="entry name" value="Death Domain, Fas"/>
    <property type="match status" value="1"/>
</dbReference>
<dbReference type="PROSITE" id="PS50209">
    <property type="entry name" value="CARD"/>
    <property type="match status" value="1"/>
</dbReference>
<feature type="active site" evidence="6">
    <location>
        <position position="235"/>
    </location>
</feature>
<dbReference type="InterPro" id="IPR001309">
    <property type="entry name" value="Pept_C14_p20"/>
</dbReference>
<dbReference type="GO" id="GO:0006508">
    <property type="term" value="P:proteolysis"/>
    <property type="evidence" value="ECO:0007669"/>
    <property type="project" value="UniProtKB-KW"/>
</dbReference>
<dbReference type="Ensembl" id="ENSCHIT00010044193.1">
    <property type="protein sequence ID" value="ENSCHIP00010031415.1"/>
    <property type="gene ID" value="ENSCHIG00010022929.1"/>
</dbReference>
<dbReference type="InterPro" id="IPR001315">
    <property type="entry name" value="CARD"/>
</dbReference>
<evidence type="ECO:0000256" key="1">
    <source>
        <dbReference type="ARBA" id="ARBA00010134"/>
    </source>
</evidence>
<reference evidence="11" key="2">
    <citation type="submission" date="2025-08" db="UniProtKB">
        <authorList>
            <consortium name="Ensembl"/>
        </authorList>
    </citation>
    <scope>IDENTIFICATION</scope>
</reference>
<evidence type="ECO:0000259" key="9">
    <source>
        <dbReference type="PROSITE" id="PS50208"/>
    </source>
</evidence>
<evidence type="ECO:0000256" key="3">
    <source>
        <dbReference type="ARBA" id="ARBA00022801"/>
    </source>
</evidence>
<dbReference type="CDD" id="cd08325">
    <property type="entry name" value="CARD_CASP1-like"/>
    <property type="match status" value="1"/>
</dbReference>
<dbReference type="GO" id="GO:0072557">
    <property type="term" value="C:IPAF inflammasome complex"/>
    <property type="evidence" value="ECO:0007669"/>
    <property type="project" value="TreeGrafter"/>
</dbReference>
<keyword evidence="3" id="KW-0378">Hydrolase</keyword>
<dbReference type="PRINTS" id="PR00376">
    <property type="entry name" value="IL1BCENZYME"/>
</dbReference>
<dbReference type="Pfam" id="PF00656">
    <property type="entry name" value="Peptidase_C14"/>
    <property type="match status" value="1"/>
</dbReference>
<dbReference type="InterPro" id="IPR015917">
    <property type="entry name" value="Pept_C14A"/>
</dbReference>
<feature type="domain" description="CARD" evidence="10">
    <location>
        <begin position="1"/>
        <end position="91"/>
    </location>
</feature>
<dbReference type="FunFam" id="1.10.533.10:FF:000073">
    <property type="entry name" value="Inactive caspase-12"/>
    <property type="match status" value="1"/>
</dbReference>
<evidence type="ECO:0000256" key="2">
    <source>
        <dbReference type="ARBA" id="ARBA00022670"/>
    </source>
</evidence>
<organism evidence="11">
    <name type="scientific">Capra hircus</name>
    <name type="common">Goat</name>
    <dbReference type="NCBI Taxonomy" id="9925"/>
    <lineage>
        <taxon>Eukaryota</taxon>
        <taxon>Metazoa</taxon>
        <taxon>Chordata</taxon>
        <taxon>Craniata</taxon>
        <taxon>Vertebrata</taxon>
        <taxon>Euteleostomi</taxon>
        <taxon>Mammalia</taxon>
        <taxon>Eutheria</taxon>
        <taxon>Laurasiatheria</taxon>
        <taxon>Artiodactyla</taxon>
        <taxon>Ruminantia</taxon>
        <taxon>Pecora</taxon>
        <taxon>Bovidae</taxon>
        <taxon>Caprinae</taxon>
        <taxon>Capra</taxon>
    </lineage>
</organism>
<evidence type="ECO:0000259" key="8">
    <source>
        <dbReference type="PROSITE" id="PS50207"/>
    </source>
</evidence>
<dbReference type="InterPro" id="IPR002138">
    <property type="entry name" value="Pept_C14_p10"/>
</dbReference>
<keyword evidence="4" id="KW-0788">Thiol protease</keyword>
<dbReference type="PROSITE" id="PS50208">
    <property type="entry name" value="CASPASE_P20"/>
    <property type="match status" value="1"/>
</dbReference>
<name>A0A8C2RPI0_CAPHI</name>
<dbReference type="PROSITE" id="PS01122">
    <property type="entry name" value="CASPASE_CYS"/>
    <property type="match status" value="1"/>
</dbReference>
<dbReference type="GO" id="GO:0004197">
    <property type="term" value="F:cysteine-type endopeptidase activity"/>
    <property type="evidence" value="ECO:0007669"/>
    <property type="project" value="InterPro"/>
</dbReference>
<dbReference type="AlphaFoldDB" id="A0A8C2RPI0"/>
<dbReference type="InterPro" id="IPR016129">
    <property type="entry name" value="Caspase_his_AS"/>
</dbReference>
<dbReference type="GO" id="GO:0042981">
    <property type="term" value="P:regulation of apoptotic process"/>
    <property type="evidence" value="ECO:0007669"/>
    <property type="project" value="InterPro"/>
</dbReference>
<dbReference type="InterPro" id="IPR011600">
    <property type="entry name" value="Pept_C14_caspase"/>
</dbReference>
<keyword evidence="5" id="KW-0865">Zymogen</keyword>
<dbReference type="SUPFAM" id="SSF47986">
    <property type="entry name" value="DEATH domain"/>
    <property type="match status" value="1"/>
</dbReference>
<dbReference type="InterPro" id="IPR002398">
    <property type="entry name" value="Pept_C14"/>
</dbReference>
<dbReference type="CDD" id="cd00032">
    <property type="entry name" value="CASc"/>
    <property type="match status" value="1"/>
</dbReference>
<protein>
    <recommendedName>
        <fullName evidence="12">Caspase-13</fullName>
    </recommendedName>
</protein>
<dbReference type="Gene3D" id="3.40.50.1460">
    <property type="match status" value="1"/>
</dbReference>
<dbReference type="SUPFAM" id="SSF52129">
    <property type="entry name" value="Caspase-like"/>
    <property type="match status" value="1"/>
</dbReference>
<dbReference type="GO" id="GO:0097169">
    <property type="term" value="C:AIM2 inflammasome complex"/>
    <property type="evidence" value="ECO:0007669"/>
    <property type="project" value="TreeGrafter"/>
</dbReference>
<sequence>MAEDKHNKNPLKTLESLGKELISGLLDDFVEKNVLKLEEEEKKKIYDAKLQDKARVLVDSIRQKNQEAGQVFVQTFLNIDKNSTNIKAPEETVAGPDESAGSAATLKLCPHEEFLKLCKERAGEIYPIKERKDLDILGMKQLLEGLGYTVEVEEKLTARDMESVLWKFAAREEHKSSDSTFLVFMSHGILDGICGTMHSDEEPDVLPYDTIFRTFNNRNCLSLKDKPKVIIVQACRGANRGELWVSDSPAALADSFSQSPENLEEDAVYKTHVEKDFIAFCSSTPHNVSWRDIKKGSLFITQLITCFQKYAWCCHLEEVFRKVQQSFEKPNVKAQMPTVERLSMTRYFYLFPGN</sequence>
<feature type="active site" evidence="6">
    <location>
        <position position="187"/>
    </location>
</feature>
<dbReference type="GO" id="GO:0089720">
    <property type="term" value="F:caspase binding"/>
    <property type="evidence" value="ECO:0007669"/>
    <property type="project" value="TreeGrafter"/>
</dbReference>
<evidence type="ECO:0000256" key="6">
    <source>
        <dbReference type="PIRSR" id="PIRSR038001-1"/>
    </source>
</evidence>
<dbReference type="SMART" id="SM00114">
    <property type="entry name" value="CARD"/>
    <property type="match status" value="1"/>
</dbReference>
<evidence type="ECO:0000256" key="5">
    <source>
        <dbReference type="ARBA" id="ARBA00023145"/>
    </source>
</evidence>
<keyword evidence="2" id="KW-0645">Protease</keyword>
<feature type="domain" description="Caspase family p10" evidence="8">
    <location>
        <begin position="267"/>
        <end position="352"/>
    </location>
</feature>
<evidence type="ECO:0008006" key="12">
    <source>
        <dbReference type="Google" id="ProtNLM"/>
    </source>
</evidence>
<evidence type="ECO:0000256" key="7">
    <source>
        <dbReference type="RuleBase" id="RU003971"/>
    </source>
</evidence>
<dbReference type="FunFam" id="3.40.50.1460:FF:000007">
    <property type="entry name" value="Caspase-1"/>
    <property type="match status" value="1"/>
</dbReference>
<dbReference type="PANTHER" id="PTHR47901">
    <property type="entry name" value="CASPASE RECRUITMENT DOMAIN-CONTAINING PROTEIN 18"/>
    <property type="match status" value="1"/>
</dbReference>
<feature type="domain" description="Caspase family p20" evidence="9">
    <location>
        <begin position="111"/>
        <end position="239"/>
    </location>
</feature>
<evidence type="ECO:0000259" key="10">
    <source>
        <dbReference type="PROSITE" id="PS50209"/>
    </source>
</evidence>
<dbReference type="PROSITE" id="PS01121">
    <property type="entry name" value="CASPASE_HIS"/>
    <property type="match status" value="1"/>
</dbReference>
<dbReference type="PROSITE" id="PS50207">
    <property type="entry name" value="CASPASE_P10"/>
    <property type="match status" value="1"/>
</dbReference>
<dbReference type="PIRSF" id="PIRSF038001">
    <property type="entry name" value="Caspase_ICE"/>
    <property type="match status" value="1"/>
</dbReference>
<evidence type="ECO:0000313" key="11">
    <source>
        <dbReference type="Ensembl" id="ENSCHIP00010031415.1"/>
    </source>
</evidence>
<dbReference type="GO" id="GO:0072559">
    <property type="term" value="C:NLRP3 inflammasome complex"/>
    <property type="evidence" value="ECO:0007669"/>
    <property type="project" value="TreeGrafter"/>
</dbReference>
<comment type="similarity">
    <text evidence="1 7">Belongs to the peptidase C14A family.</text>
</comment>
<dbReference type="InterPro" id="IPR033139">
    <property type="entry name" value="Caspase_cys_AS"/>
</dbReference>